<accession>A0A6G1I9N1</accession>
<evidence type="ECO:0000313" key="3">
    <source>
        <dbReference type="Proteomes" id="UP000799640"/>
    </source>
</evidence>
<dbReference type="AlphaFoldDB" id="A0A6G1I9N1"/>
<gene>
    <name evidence="2" type="ORF">EJ06DRAFT_6713</name>
</gene>
<feature type="compositionally biased region" description="Polar residues" evidence="1">
    <location>
        <begin position="7"/>
        <end position="25"/>
    </location>
</feature>
<protein>
    <submittedName>
        <fullName evidence="2">Uncharacterized protein</fullName>
    </submittedName>
</protein>
<sequence>MKKKTTLKFTSLPSQLMPSKRGSSLRYQDARDLLPSRTVHDDTSDDRQDWRLQCGFGGVAGSLHCAQPPETLFPGLWNADGALPFRPNRCLGLSTLLSAPPSNSPIPCADSPTSARNRSLVQHDMQRNSASSEATSCPLVSGLGLIGSRLRMPASYARSPASLPCPSRGC</sequence>
<feature type="region of interest" description="Disordered" evidence="1">
    <location>
        <begin position="1"/>
        <end position="25"/>
    </location>
</feature>
<evidence type="ECO:0000313" key="2">
    <source>
        <dbReference type="EMBL" id="KAF2404982.1"/>
    </source>
</evidence>
<dbReference type="EMBL" id="ML996687">
    <property type="protein sequence ID" value="KAF2404982.1"/>
    <property type="molecule type" value="Genomic_DNA"/>
</dbReference>
<evidence type="ECO:0000256" key="1">
    <source>
        <dbReference type="SAM" id="MobiDB-lite"/>
    </source>
</evidence>
<name>A0A6G1I9N1_9PEZI</name>
<reference evidence="2" key="1">
    <citation type="journal article" date="2020" name="Stud. Mycol.">
        <title>101 Dothideomycetes genomes: a test case for predicting lifestyles and emergence of pathogens.</title>
        <authorList>
            <person name="Haridas S."/>
            <person name="Albert R."/>
            <person name="Binder M."/>
            <person name="Bloem J."/>
            <person name="Labutti K."/>
            <person name="Salamov A."/>
            <person name="Andreopoulos B."/>
            <person name="Baker S."/>
            <person name="Barry K."/>
            <person name="Bills G."/>
            <person name="Bluhm B."/>
            <person name="Cannon C."/>
            <person name="Castanera R."/>
            <person name="Culley D."/>
            <person name="Daum C."/>
            <person name="Ezra D."/>
            <person name="Gonzalez J."/>
            <person name="Henrissat B."/>
            <person name="Kuo A."/>
            <person name="Liang C."/>
            <person name="Lipzen A."/>
            <person name="Lutzoni F."/>
            <person name="Magnuson J."/>
            <person name="Mondo S."/>
            <person name="Nolan M."/>
            <person name="Ohm R."/>
            <person name="Pangilinan J."/>
            <person name="Park H.-J."/>
            <person name="Ramirez L."/>
            <person name="Alfaro M."/>
            <person name="Sun H."/>
            <person name="Tritt A."/>
            <person name="Yoshinaga Y."/>
            <person name="Zwiers L.-H."/>
            <person name="Turgeon B."/>
            <person name="Goodwin S."/>
            <person name="Spatafora J."/>
            <person name="Crous P."/>
            <person name="Grigoriev I."/>
        </authorList>
    </citation>
    <scope>NUCLEOTIDE SEQUENCE</scope>
    <source>
        <strain evidence="2">CBS 262.69</strain>
    </source>
</reference>
<keyword evidence="3" id="KW-1185">Reference proteome</keyword>
<dbReference type="Proteomes" id="UP000799640">
    <property type="component" value="Unassembled WGS sequence"/>
</dbReference>
<proteinExistence type="predicted"/>
<organism evidence="2 3">
    <name type="scientific">Trichodelitschia bisporula</name>
    <dbReference type="NCBI Taxonomy" id="703511"/>
    <lineage>
        <taxon>Eukaryota</taxon>
        <taxon>Fungi</taxon>
        <taxon>Dikarya</taxon>
        <taxon>Ascomycota</taxon>
        <taxon>Pezizomycotina</taxon>
        <taxon>Dothideomycetes</taxon>
        <taxon>Dothideomycetes incertae sedis</taxon>
        <taxon>Phaeotrichales</taxon>
        <taxon>Phaeotrichaceae</taxon>
        <taxon>Trichodelitschia</taxon>
    </lineage>
</organism>